<dbReference type="AlphaFoldDB" id="A0AAD2Q587"/>
<dbReference type="Proteomes" id="UP001295794">
    <property type="component" value="Unassembled WGS sequence"/>
</dbReference>
<keyword evidence="2" id="KW-1185">Reference proteome</keyword>
<organism evidence="1 2">
    <name type="scientific">Mycena citricolor</name>
    <dbReference type="NCBI Taxonomy" id="2018698"/>
    <lineage>
        <taxon>Eukaryota</taxon>
        <taxon>Fungi</taxon>
        <taxon>Dikarya</taxon>
        <taxon>Basidiomycota</taxon>
        <taxon>Agaricomycotina</taxon>
        <taxon>Agaricomycetes</taxon>
        <taxon>Agaricomycetidae</taxon>
        <taxon>Agaricales</taxon>
        <taxon>Marasmiineae</taxon>
        <taxon>Mycenaceae</taxon>
        <taxon>Mycena</taxon>
    </lineage>
</organism>
<proteinExistence type="predicted"/>
<evidence type="ECO:0000313" key="1">
    <source>
        <dbReference type="EMBL" id="CAK5277180.1"/>
    </source>
</evidence>
<protein>
    <submittedName>
        <fullName evidence="1">Uncharacterized protein</fullName>
    </submittedName>
</protein>
<accession>A0AAD2Q587</accession>
<feature type="non-terminal residue" evidence="1">
    <location>
        <position position="71"/>
    </location>
</feature>
<evidence type="ECO:0000313" key="2">
    <source>
        <dbReference type="Proteomes" id="UP001295794"/>
    </source>
</evidence>
<gene>
    <name evidence="1" type="ORF">MYCIT1_LOCUS26025</name>
</gene>
<name>A0AAD2Q587_9AGAR</name>
<sequence length="71" mass="7870">MPTNTHVLCTTDITTDIRPVLNPMLCFCMLNCEARLLLPIPINFATSWVYCSSREGQLNVTGVGGHLFESI</sequence>
<dbReference type="EMBL" id="CAVNYO010000419">
    <property type="protein sequence ID" value="CAK5277180.1"/>
    <property type="molecule type" value="Genomic_DNA"/>
</dbReference>
<reference evidence="1" key="1">
    <citation type="submission" date="2023-11" db="EMBL/GenBank/DDBJ databases">
        <authorList>
            <person name="De Vega J J."/>
            <person name="De Vega J J."/>
        </authorList>
    </citation>
    <scope>NUCLEOTIDE SEQUENCE</scope>
</reference>
<comment type="caution">
    <text evidence="1">The sequence shown here is derived from an EMBL/GenBank/DDBJ whole genome shotgun (WGS) entry which is preliminary data.</text>
</comment>